<dbReference type="GO" id="GO:0030170">
    <property type="term" value="F:pyridoxal phosphate binding"/>
    <property type="evidence" value="ECO:0007669"/>
    <property type="project" value="InterPro"/>
</dbReference>
<evidence type="ECO:0000256" key="5">
    <source>
        <dbReference type="ARBA" id="ARBA00023239"/>
    </source>
</evidence>
<dbReference type="EMBL" id="JASAOG010000007">
    <property type="protein sequence ID" value="KAK0067625.1"/>
    <property type="molecule type" value="Genomic_DNA"/>
</dbReference>
<dbReference type="InterPro" id="IPR015424">
    <property type="entry name" value="PyrdxlP-dep_Trfase"/>
</dbReference>
<evidence type="ECO:0000256" key="4">
    <source>
        <dbReference type="ARBA" id="ARBA00022898"/>
    </source>
</evidence>
<feature type="non-terminal residue" evidence="7">
    <location>
        <position position="57"/>
    </location>
</feature>
<organism evidence="7 8">
    <name type="scientific">Biomphalaria pfeifferi</name>
    <name type="common">Bloodfluke planorb</name>
    <name type="synonym">Freshwater snail</name>
    <dbReference type="NCBI Taxonomy" id="112525"/>
    <lineage>
        <taxon>Eukaryota</taxon>
        <taxon>Metazoa</taxon>
        <taxon>Spiralia</taxon>
        <taxon>Lophotrochozoa</taxon>
        <taxon>Mollusca</taxon>
        <taxon>Gastropoda</taxon>
        <taxon>Heterobranchia</taxon>
        <taxon>Euthyneura</taxon>
        <taxon>Panpulmonata</taxon>
        <taxon>Hygrophila</taxon>
        <taxon>Lymnaeoidea</taxon>
        <taxon>Planorbidae</taxon>
        <taxon>Biomphalaria</taxon>
    </lineage>
</organism>
<dbReference type="GO" id="GO:0016831">
    <property type="term" value="F:carboxy-lyase activity"/>
    <property type="evidence" value="ECO:0007669"/>
    <property type="project" value="UniProtKB-KW"/>
</dbReference>
<dbReference type="SUPFAM" id="SSF53383">
    <property type="entry name" value="PLP-dependent transferases"/>
    <property type="match status" value="1"/>
</dbReference>
<dbReference type="InterPro" id="IPR015421">
    <property type="entry name" value="PyrdxlP-dep_Trfase_major"/>
</dbReference>
<proteinExistence type="inferred from homology"/>
<keyword evidence="3" id="KW-0210">Decarboxylase</keyword>
<dbReference type="AlphaFoldDB" id="A0AAD8FKF6"/>
<feature type="non-terminal residue" evidence="7">
    <location>
        <position position="1"/>
    </location>
</feature>
<comment type="cofactor">
    <cofactor evidence="1 6">
        <name>pyridoxal 5'-phosphate</name>
        <dbReference type="ChEBI" id="CHEBI:597326"/>
    </cofactor>
</comment>
<keyword evidence="8" id="KW-1185">Reference proteome</keyword>
<evidence type="ECO:0000313" key="8">
    <source>
        <dbReference type="Proteomes" id="UP001233172"/>
    </source>
</evidence>
<dbReference type="Proteomes" id="UP001233172">
    <property type="component" value="Unassembled WGS sequence"/>
</dbReference>
<dbReference type="GO" id="GO:0005737">
    <property type="term" value="C:cytoplasm"/>
    <property type="evidence" value="ECO:0007669"/>
    <property type="project" value="TreeGrafter"/>
</dbReference>
<comment type="caution">
    <text evidence="7">The sequence shown here is derived from an EMBL/GenBank/DDBJ whole genome shotgun (WGS) entry which is preliminary data.</text>
</comment>
<dbReference type="PANTHER" id="PTHR45677:SF8">
    <property type="entry name" value="CYSTEINE SULFINIC ACID DECARBOXYLASE"/>
    <property type="match status" value="1"/>
</dbReference>
<evidence type="ECO:0000256" key="6">
    <source>
        <dbReference type="RuleBase" id="RU000382"/>
    </source>
</evidence>
<dbReference type="Pfam" id="PF00282">
    <property type="entry name" value="Pyridoxal_deC"/>
    <property type="match status" value="1"/>
</dbReference>
<reference evidence="7" key="1">
    <citation type="journal article" date="2023" name="PLoS Negl. Trop. Dis.">
        <title>A genome sequence for Biomphalaria pfeifferi, the major vector snail for the human-infecting parasite Schistosoma mansoni.</title>
        <authorList>
            <person name="Bu L."/>
            <person name="Lu L."/>
            <person name="Laidemitt M.R."/>
            <person name="Zhang S.M."/>
            <person name="Mutuku M."/>
            <person name="Mkoji G."/>
            <person name="Steinauer M."/>
            <person name="Loker E.S."/>
        </authorList>
    </citation>
    <scope>NUCLEOTIDE SEQUENCE</scope>
    <source>
        <strain evidence="7">KasaAsao</strain>
    </source>
</reference>
<dbReference type="InterPro" id="IPR002129">
    <property type="entry name" value="PyrdxlP-dep_de-COase"/>
</dbReference>
<keyword evidence="4 6" id="KW-0663">Pyridoxal phosphate</keyword>
<evidence type="ECO:0000256" key="1">
    <source>
        <dbReference type="ARBA" id="ARBA00001933"/>
    </source>
</evidence>
<keyword evidence="5 6" id="KW-0456">Lyase</keyword>
<name>A0AAD8FKF6_BIOPF</name>
<dbReference type="PANTHER" id="PTHR45677">
    <property type="entry name" value="GLUTAMATE DECARBOXYLASE-RELATED"/>
    <property type="match status" value="1"/>
</dbReference>
<evidence type="ECO:0000256" key="3">
    <source>
        <dbReference type="ARBA" id="ARBA00022793"/>
    </source>
</evidence>
<evidence type="ECO:0000313" key="7">
    <source>
        <dbReference type="EMBL" id="KAK0067625.1"/>
    </source>
</evidence>
<protein>
    <submittedName>
        <fullName evidence="7">Glutamate decarboxylase 1</fullName>
    </submittedName>
</protein>
<dbReference type="GO" id="GO:0019752">
    <property type="term" value="P:carboxylic acid metabolic process"/>
    <property type="evidence" value="ECO:0007669"/>
    <property type="project" value="InterPro"/>
</dbReference>
<accession>A0AAD8FKF6</accession>
<gene>
    <name evidence="7" type="ORF">Bpfe_003132</name>
</gene>
<evidence type="ECO:0000256" key="2">
    <source>
        <dbReference type="ARBA" id="ARBA00009533"/>
    </source>
</evidence>
<dbReference type="Gene3D" id="3.40.640.10">
    <property type="entry name" value="Type I PLP-dependent aspartate aminotransferase-like (Major domain)"/>
    <property type="match status" value="1"/>
</dbReference>
<comment type="similarity">
    <text evidence="2 6">Belongs to the group II decarboxylase family.</text>
</comment>
<reference evidence="7" key="2">
    <citation type="submission" date="2023-04" db="EMBL/GenBank/DDBJ databases">
        <authorList>
            <person name="Bu L."/>
            <person name="Lu L."/>
            <person name="Laidemitt M.R."/>
            <person name="Zhang S.M."/>
            <person name="Mutuku M."/>
            <person name="Mkoji G."/>
            <person name="Steinauer M."/>
            <person name="Loker E.S."/>
        </authorList>
    </citation>
    <scope>NUCLEOTIDE SEQUENCE</scope>
    <source>
        <strain evidence="7">KasaAsao</strain>
        <tissue evidence="7">Whole Snail</tissue>
    </source>
</reference>
<sequence>GKMDVEDLREKMSQSLREGKKIIMVNATCGTTVLGAFDPVAEIADLCEDHHVWLHVD</sequence>